<evidence type="ECO:0000313" key="5">
    <source>
        <dbReference type="Proteomes" id="UP000636709"/>
    </source>
</evidence>
<dbReference type="PRINTS" id="PR00301">
    <property type="entry name" value="HEATSHOCK70"/>
</dbReference>
<dbReference type="Proteomes" id="UP000636709">
    <property type="component" value="Unassembled WGS sequence"/>
</dbReference>
<dbReference type="PANTHER" id="PTHR19375">
    <property type="entry name" value="HEAT SHOCK PROTEIN 70KDA"/>
    <property type="match status" value="1"/>
</dbReference>
<dbReference type="Gene3D" id="3.30.420.40">
    <property type="match status" value="2"/>
</dbReference>
<name>A0A835C0F8_9POAL</name>
<dbReference type="AlphaFoldDB" id="A0A835C0F8"/>
<reference evidence="4" key="1">
    <citation type="submission" date="2020-07" db="EMBL/GenBank/DDBJ databases">
        <title>Genome sequence and genetic diversity analysis of an under-domesticated orphan crop, white fonio (Digitaria exilis).</title>
        <authorList>
            <person name="Bennetzen J.L."/>
            <person name="Chen S."/>
            <person name="Ma X."/>
            <person name="Wang X."/>
            <person name="Yssel A.E.J."/>
            <person name="Chaluvadi S.R."/>
            <person name="Johnson M."/>
            <person name="Gangashetty P."/>
            <person name="Hamidou F."/>
            <person name="Sanogo M.D."/>
            <person name="Zwaenepoel A."/>
            <person name="Wallace J."/>
            <person name="Van De Peer Y."/>
            <person name="Van Deynze A."/>
        </authorList>
    </citation>
    <scope>NUCLEOTIDE SEQUENCE</scope>
    <source>
        <tissue evidence="4">Leaves</tissue>
    </source>
</reference>
<evidence type="ECO:0008006" key="6">
    <source>
        <dbReference type="Google" id="ProtNLM"/>
    </source>
</evidence>
<proteinExistence type="predicted"/>
<organism evidence="4 5">
    <name type="scientific">Digitaria exilis</name>
    <dbReference type="NCBI Taxonomy" id="1010633"/>
    <lineage>
        <taxon>Eukaryota</taxon>
        <taxon>Viridiplantae</taxon>
        <taxon>Streptophyta</taxon>
        <taxon>Embryophyta</taxon>
        <taxon>Tracheophyta</taxon>
        <taxon>Spermatophyta</taxon>
        <taxon>Magnoliopsida</taxon>
        <taxon>Liliopsida</taxon>
        <taxon>Poales</taxon>
        <taxon>Poaceae</taxon>
        <taxon>PACMAD clade</taxon>
        <taxon>Panicoideae</taxon>
        <taxon>Panicodae</taxon>
        <taxon>Paniceae</taxon>
        <taxon>Anthephorinae</taxon>
        <taxon>Digitaria</taxon>
    </lineage>
</organism>
<dbReference type="InterPro" id="IPR018181">
    <property type="entry name" value="Heat_shock_70_CS"/>
</dbReference>
<dbReference type="GO" id="GO:0140662">
    <property type="term" value="F:ATP-dependent protein folding chaperone"/>
    <property type="evidence" value="ECO:0007669"/>
    <property type="project" value="InterPro"/>
</dbReference>
<dbReference type="SUPFAM" id="SSF53067">
    <property type="entry name" value="Actin-like ATPase domain"/>
    <property type="match status" value="1"/>
</dbReference>
<dbReference type="SUPFAM" id="SSF100920">
    <property type="entry name" value="Heat shock protein 70kD (HSP70), peptide-binding domain"/>
    <property type="match status" value="1"/>
</dbReference>
<dbReference type="InterPro" id="IPR029047">
    <property type="entry name" value="HSP70_peptide-bd_sf"/>
</dbReference>
<protein>
    <recommendedName>
        <fullName evidence="6">Heat shock protein 70</fullName>
    </recommendedName>
</protein>
<feature type="region of interest" description="Disordered" evidence="3">
    <location>
        <begin position="1"/>
        <end position="28"/>
    </location>
</feature>
<dbReference type="InterPro" id="IPR013126">
    <property type="entry name" value="Hsp_70_fam"/>
</dbReference>
<comment type="caution">
    <text evidence="4">The sequence shown here is derived from an EMBL/GenBank/DDBJ whole genome shotgun (WGS) entry which is preliminary data.</text>
</comment>
<evidence type="ECO:0000256" key="3">
    <source>
        <dbReference type="SAM" id="MobiDB-lite"/>
    </source>
</evidence>
<dbReference type="OrthoDB" id="3789372at2759"/>
<gene>
    <name evidence="4" type="ORF">HU200_025035</name>
</gene>
<evidence type="ECO:0000313" key="4">
    <source>
        <dbReference type="EMBL" id="KAF8718734.1"/>
    </source>
</evidence>
<dbReference type="EMBL" id="JACEFO010001706">
    <property type="protein sequence ID" value="KAF8718734.1"/>
    <property type="molecule type" value="Genomic_DNA"/>
</dbReference>
<dbReference type="Gene3D" id="2.60.34.10">
    <property type="entry name" value="Substrate Binding Domain Of DNAk, Chain A, domain 1"/>
    <property type="match status" value="1"/>
</dbReference>
<evidence type="ECO:0000256" key="1">
    <source>
        <dbReference type="ARBA" id="ARBA00022741"/>
    </source>
</evidence>
<keyword evidence="1" id="KW-0547">Nucleotide-binding</keyword>
<dbReference type="Pfam" id="PF00012">
    <property type="entry name" value="HSP70"/>
    <property type="match status" value="1"/>
</dbReference>
<keyword evidence="2" id="KW-0067">ATP-binding</keyword>
<dbReference type="PROSITE" id="PS01036">
    <property type="entry name" value="HSP70_3"/>
    <property type="match status" value="1"/>
</dbReference>
<sequence length="287" mass="31663">MPQFIKKHGTREDGHQEQPQGAPAPEGRLREGQEDAILHDTDHHRGGLLPAPHGVDFCISITRSRFEELSKNLFSKCAMALDKCFRDAKMDKSSVHDVALVGGSTRIPKVQEMVRDFFDEKELFRCINPDEAVAYGTAPPSKPASSAAEPSVDWDHRMSVVIPRDTAIPTKRTRPCYTTLYDNQVRASFNVYEGECASVKDNNLLGVFALSGILPAPRGVPRFDVTFDIDANGVMNVSAVDMSTGQKNGIVITSHTGRLRKEEIERIVRDAESHKGKAKPALLALEV</sequence>
<dbReference type="Gene3D" id="3.90.640.10">
    <property type="entry name" value="Actin, Chain A, domain 4"/>
    <property type="match status" value="1"/>
</dbReference>
<keyword evidence="5" id="KW-1185">Reference proteome</keyword>
<dbReference type="GO" id="GO:0005524">
    <property type="term" value="F:ATP binding"/>
    <property type="evidence" value="ECO:0007669"/>
    <property type="project" value="UniProtKB-KW"/>
</dbReference>
<accession>A0A835C0F8</accession>
<dbReference type="InterPro" id="IPR043129">
    <property type="entry name" value="ATPase_NBD"/>
</dbReference>
<evidence type="ECO:0000256" key="2">
    <source>
        <dbReference type="ARBA" id="ARBA00022840"/>
    </source>
</evidence>